<dbReference type="PANTHER" id="PTHR43540">
    <property type="entry name" value="PEROXYUREIDOACRYLATE/UREIDOACRYLATE AMIDOHYDROLASE-RELATED"/>
    <property type="match status" value="1"/>
</dbReference>
<dbReference type="Proteomes" id="UP000800235">
    <property type="component" value="Unassembled WGS sequence"/>
</dbReference>
<reference evidence="4" key="1">
    <citation type="journal article" date="2020" name="Stud. Mycol.">
        <title>101 Dothideomycetes genomes: a test case for predicting lifestyles and emergence of pathogens.</title>
        <authorList>
            <person name="Haridas S."/>
            <person name="Albert R."/>
            <person name="Binder M."/>
            <person name="Bloem J."/>
            <person name="Labutti K."/>
            <person name="Salamov A."/>
            <person name="Andreopoulos B."/>
            <person name="Baker S."/>
            <person name="Barry K."/>
            <person name="Bills G."/>
            <person name="Bluhm B."/>
            <person name="Cannon C."/>
            <person name="Castanera R."/>
            <person name="Culley D."/>
            <person name="Daum C."/>
            <person name="Ezra D."/>
            <person name="Gonzalez J."/>
            <person name="Henrissat B."/>
            <person name="Kuo A."/>
            <person name="Liang C."/>
            <person name="Lipzen A."/>
            <person name="Lutzoni F."/>
            <person name="Magnuson J."/>
            <person name="Mondo S."/>
            <person name="Nolan M."/>
            <person name="Ohm R."/>
            <person name="Pangilinan J."/>
            <person name="Park H.-J."/>
            <person name="Ramirez L."/>
            <person name="Alfaro M."/>
            <person name="Sun H."/>
            <person name="Tritt A."/>
            <person name="Yoshinaga Y."/>
            <person name="Zwiers L.-H."/>
            <person name="Turgeon B."/>
            <person name="Goodwin S."/>
            <person name="Spatafora J."/>
            <person name="Crous P."/>
            <person name="Grigoriev I."/>
        </authorList>
    </citation>
    <scope>NUCLEOTIDE SEQUENCE</scope>
    <source>
        <strain evidence="4">CBS 130266</strain>
    </source>
</reference>
<dbReference type="OrthoDB" id="167809at2759"/>
<dbReference type="CDD" id="cd00431">
    <property type="entry name" value="cysteine_hydrolases"/>
    <property type="match status" value="1"/>
</dbReference>
<feature type="domain" description="Isochorismatase-like" evidence="3">
    <location>
        <begin position="14"/>
        <end position="153"/>
    </location>
</feature>
<evidence type="ECO:0000256" key="2">
    <source>
        <dbReference type="ARBA" id="ARBA00022801"/>
    </source>
</evidence>
<comment type="caution">
    <text evidence="4">The sequence shown here is derived from an EMBL/GenBank/DDBJ whole genome shotgun (WGS) entry which is preliminary data.</text>
</comment>
<keyword evidence="5" id="KW-1185">Reference proteome</keyword>
<evidence type="ECO:0000256" key="1">
    <source>
        <dbReference type="ARBA" id="ARBA00006336"/>
    </source>
</evidence>
<evidence type="ECO:0000313" key="5">
    <source>
        <dbReference type="Proteomes" id="UP000800235"/>
    </source>
</evidence>
<dbReference type="Gene3D" id="3.40.50.850">
    <property type="entry name" value="Isochorismatase-like"/>
    <property type="match status" value="1"/>
</dbReference>
<dbReference type="EMBL" id="MU007017">
    <property type="protein sequence ID" value="KAF2434161.1"/>
    <property type="molecule type" value="Genomic_DNA"/>
</dbReference>
<dbReference type="PANTHER" id="PTHR43540:SF6">
    <property type="entry name" value="ISOCHORISMATASE-LIKE DOMAIN-CONTAINING PROTEIN"/>
    <property type="match status" value="1"/>
</dbReference>
<keyword evidence="2 4" id="KW-0378">Hydrolase</keyword>
<dbReference type="AlphaFoldDB" id="A0A9P4NYM2"/>
<dbReference type="Pfam" id="PF00857">
    <property type="entry name" value="Isochorismatase"/>
    <property type="match status" value="1"/>
</dbReference>
<dbReference type="InterPro" id="IPR050272">
    <property type="entry name" value="Isochorismatase-like_hydrls"/>
</dbReference>
<proteinExistence type="inferred from homology"/>
<gene>
    <name evidence="4" type="ORF">EJ08DRAFT_685944</name>
</gene>
<dbReference type="SUPFAM" id="SSF52499">
    <property type="entry name" value="Isochorismatase-like hydrolases"/>
    <property type="match status" value="1"/>
</dbReference>
<comment type="similarity">
    <text evidence="1">Belongs to the isochorismatase family.</text>
</comment>
<organism evidence="4 5">
    <name type="scientific">Tothia fuscella</name>
    <dbReference type="NCBI Taxonomy" id="1048955"/>
    <lineage>
        <taxon>Eukaryota</taxon>
        <taxon>Fungi</taxon>
        <taxon>Dikarya</taxon>
        <taxon>Ascomycota</taxon>
        <taxon>Pezizomycotina</taxon>
        <taxon>Dothideomycetes</taxon>
        <taxon>Pleosporomycetidae</taxon>
        <taxon>Venturiales</taxon>
        <taxon>Cylindrosympodiaceae</taxon>
        <taxon>Tothia</taxon>
    </lineage>
</organism>
<accession>A0A9P4NYM2</accession>
<protein>
    <submittedName>
        <fullName evidence="4">Isochorismatase hydrolase</fullName>
    </submittedName>
</protein>
<dbReference type="GO" id="GO:0016787">
    <property type="term" value="F:hydrolase activity"/>
    <property type="evidence" value="ECO:0007669"/>
    <property type="project" value="UniProtKB-KW"/>
</dbReference>
<name>A0A9P4NYM2_9PEZI</name>
<evidence type="ECO:0000259" key="3">
    <source>
        <dbReference type="Pfam" id="PF00857"/>
    </source>
</evidence>
<evidence type="ECO:0000313" key="4">
    <source>
        <dbReference type="EMBL" id="KAF2434161.1"/>
    </source>
</evidence>
<sequence length="165" mass="18275">MQGGGTCTLQGALLPNILKISEYFRQIDQLQIFTQHGHTEQELSGEIPNQLVRKWSASGSVAKASRRDHIGKNTYDAFIKTKLDDILKENGIERVIVCGVMTDCCCNTTARSAFNRGYETWLLSDGTGSANKTQHEAGLRGFGFAFGEVMETKKAVERLEAERQS</sequence>
<dbReference type="InterPro" id="IPR000868">
    <property type="entry name" value="Isochorismatase-like_dom"/>
</dbReference>
<dbReference type="InterPro" id="IPR036380">
    <property type="entry name" value="Isochorismatase-like_sf"/>
</dbReference>